<proteinExistence type="predicted"/>
<evidence type="ECO:0000256" key="1">
    <source>
        <dbReference type="SAM" id="MobiDB-lite"/>
    </source>
</evidence>
<evidence type="ECO:0000313" key="2">
    <source>
        <dbReference type="EMBL" id="PZQ52208.1"/>
    </source>
</evidence>
<feature type="region of interest" description="Disordered" evidence="1">
    <location>
        <begin position="71"/>
        <end position="102"/>
    </location>
</feature>
<dbReference type="EMBL" id="QFPW01000001">
    <property type="protein sequence ID" value="PZQ52208.1"/>
    <property type="molecule type" value="Genomic_DNA"/>
</dbReference>
<sequence length="102" mass="10640">MILGAQLGSPAGAAEPTTDQLREIAQMLSSDDYPGLRSYLRANPGLLVEDTTLSGLLREFLAEPNQAEGLGQNLSNALRRFGSQDSHTTDSSGDGGGGASLY</sequence>
<feature type="compositionally biased region" description="Low complexity" evidence="1">
    <location>
        <begin position="83"/>
        <end position="92"/>
    </location>
</feature>
<name>A0A2W5NIA8_RHOSU</name>
<dbReference type="AlphaFoldDB" id="A0A2W5NIA8"/>
<accession>A0A2W5NIA8</accession>
<dbReference type="Proteomes" id="UP000249185">
    <property type="component" value="Unassembled WGS sequence"/>
</dbReference>
<gene>
    <name evidence="2" type="ORF">DI556_00645</name>
</gene>
<evidence type="ECO:0000313" key="3">
    <source>
        <dbReference type="Proteomes" id="UP000249185"/>
    </source>
</evidence>
<reference evidence="2 3" key="1">
    <citation type="submission" date="2017-08" db="EMBL/GenBank/DDBJ databases">
        <title>Infants hospitalized years apart are colonized by the same room-sourced microbial strains.</title>
        <authorList>
            <person name="Brooks B."/>
            <person name="Olm M.R."/>
            <person name="Firek B.A."/>
            <person name="Baker R."/>
            <person name="Thomas B.C."/>
            <person name="Morowitz M.J."/>
            <person name="Banfield J.F."/>
        </authorList>
    </citation>
    <scope>NUCLEOTIDE SEQUENCE [LARGE SCALE GENOMIC DNA]</scope>
    <source>
        <strain evidence="2">S2_005_002_R2_34</strain>
    </source>
</reference>
<protein>
    <submittedName>
        <fullName evidence="2">Uncharacterized protein</fullName>
    </submittedName>
</protein>
<organism evidence="2 3">
    <name type="scientific">Rhodovulum sulfidophilum</name>
    <name type="common">Rhodobacter sulfidophilus</name>
    <dbReference type="NCBI Taxonomy" id="35806"/>
    <lineage>
        <taxon>Bacteria</taxon>
        <taxon>Pseudomonadati</taxon>
        <taxon>Pseudomonadota</taxon>
        <taxon>Alphaproteobacteria</taxon>
        <taxon>Rhodobacterales</taxon>
        <taxon>Paracoccaceae</taxon>
        <taxon>Rhodovulum</taxon>
    </lineage>
</organism>
<comment type="caution">
    <text evidence="2">The sequence shown here is derived from an EMBL/GenBank/DDBJ whole genome shotgun (WGS) entry which is preliminary data.</text>
</comment>
<feature type="compositionally biased region" description="Gly residues" evidence="1">
    <location>
        <begin position="93"/>
        <end position="102"/>
    </location>
</feature>